<comment type="function">
    <text evidence="7">Catalyzes the formation of 6,7-dimethyl-8-ribityllumazine by condensation of 5-amino-6-(D-ribitylamino)uracil with 3,4-dihydroxy-2-butanone 4-phosphate. This is the penultimate step in the biosynthesis of riboflavin.</text>
</comment>
<dbReference type="Gene3D" id="3.40.50.960">
    <property type="entry name" value="Lumazine/riboflavin synthase"/>
    <property type="match status" value="1"/>
</dbReference>
<dbReference type="InterPro" id="IPR034964">
    <property type="entry name" value="LS"/>
</dbReference>
<evidence type="ECO:0000256" key="7">
    <source>
        <dbReference type="HAMAP-Rule" id="MF_00178"/>
    </source>
</evidence>
<evidence type="ECO:0000256" key="1">
    <source>
        <dbReference type="ARBA" id="ARBA00004917"/>
    </source>
</evidence>
<reference evidence="8" key="1">
    <citation type="submission" date="2020-06" db="EMBL/GenBank/DDBJ databases">
        <title>Unique genomic features of the anaerobic methanotrophic archaea.</title>
        <authorList>
            <person name="Chadwick G.L."/>
            <person name="Skennerton C.T."/>
            <person name="Laso-Perez R."/>
            <person name="Leu A.O."/>
            <person name="Speth D.R."/>
            <person name="Yu H."/>
            <person name="Morgan-Lang C."/>
            <person name="Hatzenpichler R."/>
            <person name="Goudeau D."/>
            <person name="Malmstrom R."/>
            <person name="Brazelton W.J."/>
            <person name="Woyke T."/>
            <person name="Hallam S.J."/>
            <person name="Tyson G.W."/>
            <person name="Wegener G."/>
            <person name="Boetius A."/>
            <person name="Orphan V."/>
        </authorList>
    </citation>
    <scope>NUCLEOTIDE SEQUENCE</scope>
</reference>
<feature type="binding site" evidence="7">
    <location>
        <begin position="77"/>
        <end position="79"/>
    </location>
    <ligand>
        <name>5-amino-6-(D-ribitylamino)uracil</name>
        <dbReference type="ChEBI" id="CHEBI:15934"/>
    </ligand>
</feature>
<dbReference type="PANTHER" id="PTHR21058">
    <property type="entry name" value="6,7-DIMETHYL-8-RIBITYLLUMAZINE SYNTHASE DMRL SYNTHASE LUMAZINE SYNTHASE"/>
    <property type="match status" value="1"/>
</dbReference>
<accession>A0A7G9Z2R4</accession>
<feature type="binding site" evidence="7">
    <location>
        <position position="119"/>
    </location>
    <ligand>
        <name>(2S)-2-hydroxy-3-oxobutyl phosphate</name>
        <dbReference type="ChEBI" id="CHEBI:58830"/>
    </ligand>
</feature>
<feature type="binding site" evidence="7">
    <location>
        <position position="110"/>
    </location>
    <ligand>
        <name>5-amino-6-(D-ribitylamino)uracil</name>
        <dbReference type="ChEBI" id="CHEBI:15934"/>
    </ligand>
</feature>
<dbReference type="EMBL" id="MT631586">
    <property type="protein sequence ID" value="QNO54548.1"/>
    <property type="molecule type" value="Genomic_DNA"/>
</dbReference>
<comment type="similarity">
    <text evidence="2 7">Belongs to the DMRL synthase family.</text>
</comment>
<evidence type="ECO:0000256" key="4">
    <source>
        <dbReference type="ARBA" id="ARBA00022619"/>
    </source>
</evidence>
<evidence type="ECO:0000256" key="5">
    <source>
        <dbReference type="ARBA" id="ARBA00022679"/>
    </source>
</evidence>
<dbReference type="HAMAP" id="MF_00178">
    <property type="entry name" value="Lumazine_synth"/>
    <property type="match status" value="1"/>
</dbReference>
<dbReference type="InterPro" id="IPR036467">
    <property type="entry name" value="LS/RS_sf"/>
</dbReference>
<feature type="active site" description="Proton donor" evidence="7">
    <location>
        <position position="85"/>
    </location>
</feature>
<evidence type="ECO:0000256" key="2">
    <source>
        <dbReference type="ARBA" id="ARBA00007424"/>
    </source>
</evidence>
<sequence length="145" mass="16224">MREEERKEEIKLGFVVSEFHRDITYQMEILGKEHAAFLGAKVSRSIYTPGTFDMPLAVKKLLTDKEEEVDAVVTLGCVIAGATKHDEAIASQLTRKIMDLALEYDKPVTLGVAGPGMTRLEAQERVDYAKRAVEAAVKMVKRLRD</sequence>
<protein>
    <recommendedName>
        <fullName evidence="3 7">6,7-dimethyl-8-ribityllumazine synthase</fullName>
        <shortName evidence="7">DMRL synthase</shortName>
        <shortName evidence="7">LS</shortName>
        <shortName evidence="7">Lumazine synthase</shortName>
        <ecNumber evidence="3 7">2.5.1.78</ecNumber>
    </recommendedName>
</protein>
<dbReference type="NCBIfam" id="TIGR00114">
    <property type="entry name" value="lumazine-synth"/>
    <property type="match status" value="1"/>
</dbReference>
<dbReference type="AlphaFoldDB" id="A0A7G9Z2R4"/>
<keyword evidence="4 7" id="KW-0686">Riboflavin biosynthesis</keyword>
<evidence type="ECO:0000256" key="3">
    <source>
        <dbReference type="ARBA" id="ARBA00012664"/>
    </source>
</evidence>
<dbReference type="SUPFAM" id="SSF52121">
    <property type="entry name" value="Lumazine synthase"/>
    <property type="match status" value="1"/>
</dbReference>
<feature type="binding site" evidence="7">
    <location>
        <position position="19"/>
    </location>
    <ligand>
        <name>5-amino-6-(D-ribitylamino)uracil</name>
        <dbReference type="ChEBI" id="CHEBI:15934"/>
    </ligand>
</feature>
<evidence type="ECO:0000313" key="8">
    <source>
        <dbReference type="EMBL" id="QNO54548.1"/>
    </source>
</evidence>
<gene>
    <name evidence="7 8" type="primary">ribH</name>
    <name evidence="8" type="ORF">KENJCFKB_00008</name>
</gene>
<comment type="pathway">
    <text evidence="1 7">Cofactor biosynthesis; riboflavin biosynthesis; riboflavin from 2-hydroxy-3-oxobutyl phosphate and 5-amino-6-(D-ribitylamino)uracil: step 1/2.</text>
</comment>
<dbReference type="GO" id="GO:0000906">
    <property type="term" value="F:6,7-dimethyl-8-ribityllumazine synthase activity"/>
    <property type="evidence" value="ECO:0007669"/>
    <property type="project" value="UniProtKB-UniRule"/>
</dbReference>
<organism evidence="8">
    <name type="scientific">Candidatus Methanophaga sp. ANME-1 ERB7</name>
    <dbReference type="NCBI Taxonomy" id="2759913"/>
    <lineage>
        <taxon>Archaea</taxon>
        <taxon>Methanobacteriati</taxon>
        <taxon>Methanobacteriota</taxon>
        <taxon>Stenosarchaea group</taxon>
        <taxon>Methanomicrobia</taxon>
        <taxon>Candidatus Methanophagales</taxon>
        <taxon>Candidatus Methanophagaceae</taxon>
        <taxon>Candidatus Methanophaga</taxon>
    </lineage>
</organism>
<dbReference type="EC" id="2.5.1.78" evidence="3 7"/>
<keyword evidence="5 7" id="KW-0808">Transferase</keyword>
<dbReference type="UniPathway" id="UPA00275">
    <property type="reaction ID" value="UER00404"/>
</dbReference>
<dbReference type="GO" id="GO:0009349">
    <property type="term" value="C:riboflavin synthase complex"/>
    <property type="evidence" value="ECO:0007669"/>
    <property type="project" value="UniProtKB-UniRule"/>
</dbReference>
<feature type="binding site" evidence="7">
    <location>
        <begin position="82"/>
        <end position="83"/>
    </location>
    <ligand>
        <name>(2S)-2-hydroxy-3-oxobutyl phosphate</name>
        <dbReference type="ChEBI" id="CHEBI:58830"/>
    </ligand>
</feature>
<dbReference type="CDD" id="cd09211">
    <property type="entry name" value="Lumazine_synthase_archaeal"/>
    <property type="match status" value="1"/>
</dbReference>
<dbReference type="InterPro" id="IPR002180">
    <property type="entry name" value="LS/RS"/>
</dbReference>
<feature type="binding site" evidence="7">
    <location>
        <begin position="51"/>
        <end position="53"/>
    </location>
    <ligand>
        <name>5-amino-6-(D-ribitylamino)uracil</name>
        <dbReference type="ChEBI" id="CHEBI:15934"/>
    </ligand>
</feature>
<dbReference type="GO" id="GO:0009231">
    <property type="term" value="P:riboflavin biosynthetic process"/>
    <property type="evidence" value="ECO:0007669"/>
    <property type="project" value="UniProtKB-UniRule"/>
</dbReference>
<dbReference type="Pfam" id="PF00885">
    <property type="entry name" value="DMRL_synthase"/>
    <property type="match status" value="1"/>
</dbReference>
<evidence type="ECO:0000256" key="6">
    <source>
        <dbReference type="ARBA" id="ARBA00048785"/>
    </source>
</evidence>
<comment type="catalytic activity">
    <reaction evidence="6 7">
        <text>(2S)-2-hydroxy-3-oxobutyl phosphate + 5-amino-6-(D-ribitylamino)uracil = 6,7-dimethyl-8-(1-D-ribityl)lumazine + phosphate + 2 H2O + H(+)</text>
        <dbReference type="Rhea" id="RHEA:26152"/>
        <dbReference type="ChEBI" id="CHEBI:15377"/>
        <dbReference type="ChEBI" id="CHEBI:15378"/>
        <dbReference type="ChEBI" id="CHEBI:15934"/>
        <dbReference type="ChEBI" id="CHEBI:43474"/>
        <dbReference type="ChEBI" id="CHEBI:58201"/>
        <dbReference type="ChEBI" id="CHEBI:58830"/>
        <dbReference type="EC" id="2.5.1.78"/>
    </reaction>
</comment>
<proteinExistence type="inferred from homology"/>
<name>A0A7G9Z2R4_9EURY</name>
<dbReference type="FunFam" id="3.40.50.960:FF:000003">
    <property type="entry name" value="6,7-dimethyl-8-ribityllumazine synthase"/>
    <property type="match status" value="1"/>
</dbReference>
<dbReference type="PANTHER" id="PTHR21058:SF0">
    <property type="entry name" value="6,7-DIMETHYL-8-RIBITYLLUMAZINE SYNTHASE"/>
    <property type="match status" value="1"/>
</dbReference>